<name>A0A1Z4NAE2_9CYAN</name>
<gene>
    <name evidence="1" type="ORF">NIES37_67200</name>
</gene>
<dbReference type="RefSeq" id="WP_096716357.1">
    <property type="nucleotide sequence ID" value="NZ_CAWNJS010000001.1"/>
</dbReference>
<proteinExistence type="predicted"/>
<dbReference type="EMBL" id="AP018248">
    <property type="protein sequence ID" value="BAZ02707.1"/>
    <property type="molecule type" value="Genomic_DNA"/>
</dbReference>
<dbReference type="Proteomes" id="UP000218785">
    <property type="component" value="Chromosome"/>
</dbReference>
<protein>
    <submittedName>
        <fullName evidence="1">Uncharacterized protein</fullName>
    </submittedName>
</protein>
<evidence type="ECO:0000313" key="1">
    <source>
        <dbReference type="EMBL" id="BAZ02707.1"/>
    </source>
</evidence>
<dbReference type="AlphaFoldDB" id="A0A1Z4NAE2"/>
<sequence>MEEIEYPDWTIERRCILQELEKTAKDYIHYFTYQARDYQPMVVIWSRDELGYFGRLGCAGVARGTGRPQHRSFIA</sequence>
<dbReference type="KEGG" id="ttq:NIES37_67200"/>
<organism evidence="1 2">
    <name type="scientific">Tolypothrix tenuis PCC 7101</name>
    <dbReference type="NCBI Taxonomy" id="231146"/>
    <lineage>
        <taxon>Bacteria</taxon>
        <taxon>Bacillati</taxon>
        <taxon>Cyanobacteriota</taxon>
        <taxon>Cyanophyceae</taxon>
        <taxon>Nostocales</taxon>
        <taxon>Tolypothrichaceae</taxon>
        <taxon>Tolypothrix</taxon>
    </lineage>
</organism>
<reference evidence="1 2" key="1">
    <citation type="submission" date="2017-06" db="EMBL/GenBank/DDBJ databases">
        <title>Genome sequencing of cyanobaciteial culture collection at National Institute for Environmental Studies (NIES).</title>
        <authorList>
            <person name="Hirose Y."/>
            <person name="Shimura Y."/>
            <person name="Fujisawa T."/>
            <person name="Nakamura Y."/>
            <person name="Kawachi M."/>
        </authorList>
    </citation>
    <scope>NUCLEOTIDE SEQUENCE [LARGE SCALE GENOMIC DNA]</scope>
    <source>
        <strain evidence="1 2">NIES-37</strain>
    </source>
</reference>
<evidence type="ECO:0000313" key="2">
    <source>
        <dbReference type="Proteomes" id="UP000218785"/>
    </source>
</evidence>
<accession>A0A1Z4NAE2</accession>
<keyword evidence="2" id="KW-1185">Reference proteome</keyword>